<evidence type="ECO:0000256" key="1">
    <source>
        <dbReference type="ARBA" id="ARBA00004479"/>
    </source>
</evidence>
<keyword evidence="3" id="KW-0732">Signal</keyword>
<keyword evidence="6" id="KW-0325">Glycoprotein</keyword>
<dbReference type="PANTHER" id="PTHR48061">
    <property type="entry name" value="LEUCINE-RICH REPEAT RECEPTOR PROTEIN KINASE EMS1-LIKE-RELATED"/>
    <property type="match status" value="1"/>
</dbReference>
<evidence type="ECO:0000256" key="3">
    <source>
        <dbReference type="ARBA" id="ARBA00022729"/>
    </source>
</evidence>
<evidence type="ECO:0000313" key="7">
    <source>
        <dbReference type="EMBL" id="KAK6803183.1"/>
    </source>
</evidence>
<dbReference type="PANTHER" id="PTHR48061:SF12">
    <property type="entry name" value="DISEASE RESISTANCE LIKE PROTEIN"/>
    <property type="match status" value="1"/>
</dbReference>
<evidence type="ECO:0000313" key="8">
    <source>
        <dbReference type="Proteomes" id="UP001371456"/>
    </source>
</evidence>
<reference evidence="7 8" key="1">
    <citation type="submission" date="2024-02" db="EMBL/GenBank/DDBJ databases">
        <title>de novo genome assembly of Solanum bulbocastanum strain 11H21.</title>
        <authorList>
            <person name="Hosaka A.J."/>
        </authorList>
    </citation>
    <scope>NUCLEOTIDE SEQUENCE [LARGE SCALE GENOMIC DNA]</scope>
    <source>
        <tissue evidence="7">Young leaves</tissue>
    </source>
</reference>
<organism evidence="7 8">
    <name type="scientific">Solanum bulbocastanum</name>
    <name type="common">Wild potato</name>
    <dbReference type="NCBI Taxonomy" id="147425"/>
    <lineage>
        <taxon>Eukaryota</taxon>
        <taxon>Viridiplantae</taxon>
        <taxon>Streptophyta</taxon>
        <taxon>Embryophyta</taxon>
        <taxon>Tracheophyta</taxon>
        <taxon>Spermatophyta</taxon>
        <taxon>Magnoliopsida</taxon>
        <taxon>eudicotyledons</taxon>
        <taxon>Gunneridae</taxon>
        <taxon>Pentapetalae</taxon>
        <taxon>asterids</taxon>
        <taxon>lamiids</taxon>
        <taxon>Solanales</taxon>
        <taxon>Solanaceae</taxon>
        <taxon>Solanoideae</taxon>
        <taxon>Solaneae</taxon>
        <taxon>Solanum</taxon>
    </lineage>
</organism>
<keyword evidence="8" id="KW-1185">Reference proteome</keyword>
<keyword evidence="2" id="KW-0812">Transmembrane</keyword>
<gene>
    <name evidence="7" type="ORF">RDI58_000967</name>
</gene>
<dbReference type="Gene3D" id="3.80.10.10">
    <property type="entry name" value="Ribonuclease Inhibitor"/>
    <property type="match status" value="1"/>
</dbReference>
<comment type="subcellular location">
    <subcellularLocation>
        <location evidence="1">Membrane</location>
        <topology evidence="1">Single-pass type I membrane protein</topology>
    </subcellularLocation>
</comment>
<protein>
    <submittedName>
        <fullName evidence="7">Uncharacterized protein</fullName>
    </submittedName>
</protein>
<dbReference type="AlphaFoldDB" id="A0AAN8U737"/>
<comment type="caution">
    <text evidence="7">The sequence shown here is derived from an EMBL/GenBank/DDBJ whole genome shotgun (WGS) entry which is preliminary data.</text>
</comment>
<proteinExistence type="predicted"/>
<keyword evidence="5" id="KW-0472">Membrane</keyword>
<name>A0AAN8U737_SOLBU</name>
<dbReference type="Proteomes" id="UP001371456">
    <property type="component" value="Unassembled WGS sequence"/>
</dbReference>
<evidence type="ECO:0000256" key="6">
    <source>
        <dbReference type="ARBA" id="ARBA00023180"/>
    </source>
</evidence>
<dbReference type="EMBL" id="JBANQN010000001">
    <property type="protein sequence ID" value="KAK6803183.1"/>
    <property type="molecule type" value="Genomic_DNA"/>
</dbReference>
<dbReference type="GO" id="GO:0016020">
    <property type="term" value="C:membrane"/>
    <property type="evidence" value="ECO:0007669"/>
    <property type="project" value="UniProtKB-SubCell"/>
</dbReference>
<accession>A0AAN8U737</accession>
<sequence>MSLIKCDGLEVLDVESKAINDTFSTWLGILQELQVLILKSNKFMDL</sequence>
<dbReference type="InterPro" id="IPR032675">
    <property type="entry name" value="LRR_dom_sf"/>
</dbReference>
<dbReference type="InterPro" id="IPR046956">
    <property type="entry name" value="RLP23-like"/>
</dbReference>
<evidence type="ECO:0000256" key="4">
    <source>
        <dbReference type="ARBA" id="ARBA00022989"/>
    </source>
</evidence>
<evidence type="ECO:0000256" key="5">
    <source>
        <dbReference type="ARBA" id="ARBA00023136"/>
    </source>
</evidence>
<evidence type="ECO:0000256" key="2">
    <source>
        <dbReference type="ARBA" id="ARBA00022692"/>
    </source>
</evidence>
<keyword evidence="4" id="KW-1133">Transmembrane helix</keyword>